<dbReference type="AlphaFoldDB" id="A0A0X3BHD5"/>
<dbReference type="Proteomes" id="UP000069850">
    <property type="component" value="Chromosome 1"/>
</dbReference>
<name>A0A0X3BHD5_9EURY</name>
<protein>
    <submittedName>
        <fullName evidence="1">Uncharacterized protein</fullName>
    </submittedName>
</protein>
<organism evidence="1 2">
    <name type="scientific">Methanoculleus bourgensis</name>
    <dbReference type="NCBI Taxonomy" id="83986"/>
    <lineage>
        <taxon>Archaea</taxon>
        <taxon>Methanobacteriati</taxon>
        <taxon>Methanobacteriota</taxon>
        <taxon>Stenosarchaea group</taxon>
        <taxon>Methanomicrobia</taxon>
        <taxon>Methanomicrobiales</taxon>
        <taxon>Methanomicrobiaceae</taxon>
        <taxon>Methanoculleus</taxon>
    </lineage>
</organism>
<accession>A0A0X3BHD5</accession>
<gene>
    <name evidence="1" type="ORF">MMAB1_0360</name>
</gene>
<sequence length="43" mass="4456">MHPAALAALDNQFGGLPENLVFALLLTCGADDSNHSIAMESLS</sequence>
<dbReference type="KEGG" id="mema:MMAB1_0360"/>
<reference evidence="1 2" key="1">
    <citation type="submission" date="2016-01" db="EMBL/GenBank/DDBJ databases">
        <authorList>
            <person name="Manzoor S."/>
        </authorList>
    </citation>
    <scope>NUCLEOTIDE SEQUENCE [LARGE SCALE GENOMIC DNA]</scope>
    <source>
        <strain evidence="1">Methanoculleus sp MAB1</strain>
    </source>
</reference>
<dbReference type="EMBL" id="LT158599">
    <property type="protein sequence ID" value="CVK31577.1"/>
    <property type="molecule type" value="Genomic_DNA"/>
</dbReference>
<evidence type="ECO:0000313" key="1">
    <source>
        <dbReference type="EMBL" id="CVK31577.1"/>
    </source>
</evidence>
<evidence type="ECO:0000313" key="2">
    <source>
        <dbReference type="Proteomes" id="UP000069850"/>
    </source>
</evidence>
<proteinExistence type="predicted"/>